<dbReference type="PANTHER" id="PTHR12151:SF25">
    <property type="entry name" value="LINALOOL DEHYDRATASE_ISOMERASE DOMAIN-CONTAINING PROTEIN"/>
    <property type="match status" value="1"/>
</dbReference>
<dbReference type="InterPro" id="IPR006311">
    <property type="entry name" value="TAT_signal"/>
</dbReference>
<dbReference type="EMBL" id="BAABFO010000002">
    <property type="protein sequence ID" value="GAA4324881.1"/>
    <property type="molecule type" value="Genomic_DNA"/>
</dbReference>
<evidence type="ECO:0000256" key="2">
    <source>
        <dbReference type="ARBA" id="ARBA00023008"/>
    </source>
</evidence>
<comment type="similarity">
    <text evidence="1">Belongs to the SCO1/2 family.</text>
</comment>
<proteinExistence type="inferred from homology"/>
<dbReference type="CDD" id="cd02968">
    <property type="entry name" value="SCO"/>
    <property type="match status" value="1"/>
</dbReference>
<dbReference type="InterPro" id="IPR003782">
    <property type="entry name" value="SCO1/SenC"/>
</dbReference>
<dbReference type="PANTHER" id="PTHR12151">
    <property type="entry name" value="ELECTRON TRANSPORT PROTIN SCO1/SENC FAMILY MEMBER"/>
    <property type="match status" value="1"/>
</dbReference>
<dbReference type="PROSITE" id="PS51318">
    <property type="entry name" value="TAT"/>
    <property type="match status" value="1"/>
</dbReference>
<comment type="caution">
    <text evidence="5">The sequence shown here is derived from an EMBL/GenBank/DDBJ whole genome shotgun (WGS) entry which is preliminary data.</text>
</comment>
<dbReference type="InterPro" id="IPR036249">
    <property type="entry name" value="Thioredoxin-like_sf"/>
</dbReference>
<evidence type="ECO:0000259" key="4">
    <source>
        <dbReference type="PROSITE" id="PS51352"/>
    </source>
</evidence>
<keyword evidence="2" id="KW-0186">Copper</keyword>
<dbReference type="Pfam" id="PF02630">
    <property type="entry name" value="SCO1-SenC"/>
    <property type="match status" value="1"/>
</dbReference>
<sequence length="200" mass="21718">MSAFRSSRRAALRAGMAAALAAALAACQRKPIFSSTDVSGADLGRDLSLPDYDGKPRTLQDFRGKALVVFFGYVQCPDVCPTTLSDLTEVKRKLGPDGDRMQVVFVTVDPERDTPEILKAYVTQFDPSFLALRGDADATARVAKSFRVFYAKVAGKEPGSYTMDHSAGMYIFDPQGNIRLFAQHGASTDALAKDIRQLLA</sequence>
<dbReference type="Proteomes" id="UP001501671">
    <property type="component" value="Unassembled WGS sequence"/>
</dbReference>
<name>A0ABP8GIC3_9BURK</name>
<dbReference type="RefSeq" id="WP_345246321.1">
    <property type="nucleotide sequence ID" value="NZ_BAABFO010000002.1"/>
</dbReference>
<evidence type="ECO:0000313" key="6">
    <source>
        <dbReference type="Proteomes" id="UP001501671"/>
    </source>
</evidence>
<gene>
    <name evidence="5" type="ORF">GCM10023144_06750</name>
</gene>
<dbReference type="Gene3D" id="3.40.30.10">
    <property type="entry name" value="Glutaredoxin"/>
    <property type="match status" value="1"/>
</dbReference>
<feature type="chain" id="PRO_5045549248" evidence="3">
    <location>
        <begin position="26"/>
        <end position="200"/>
    </location>
</feature>
<evidence type="ECO:0000256" key="3">
    <source>
        <dbReference type="SAM" id="SignalP"/>
    </source>
</evidence>
<dbReference type="SUPFAM" id="SSF52833">
    <property type="entry name" value="Thioredoxin-like"/>
    <property type="match status" value="1"/>
</dbReference>
<accession>A0ABP8GIC3</accession>
<feature type="signal peptide" evidence="3">
    <location>
        <begin position="1"/>
        <end position="25"/>
    </location>
</feature>
<keyword evidence="6" id="KW-1185">Reference proteome</keyword>
<feature type="domain" description="Thioredoxin" evidence="4">
    <location>
        <begin position="38"/>
        <end position="200"/>
    </location>
</feature>
<organism evidence="5 6">
    <name type="scientific">Pigmentiphaga soli</name>
    <dbReference type="NCBI Taxonomy" id="1007095"/>
    <lineage>
        <taxon>Bacteria</taxon>
        <taxon>Pseudomonadati</taxon>
        <taxon>Pseudomonadota</taxon>
        <taxon>Betaproteobacteria</taxon>
        <taxon>Burkholderiales</taxon>
        <taxon>Alcaligenaceae</taxon>
        <taxon>Pigmentiphaga</taxon>
    </lineage>
</organism>
<protein>
    <submittedName>
        <fullName evidence="5">SCO family protein</fullName>
    </submittedName>
</protein>
<evidence type="ECO:0000256" key="1">
    <source>
        <dbReference type="ARBA" id="ARBA00010996"/>
    </source>
</evidence>
<dbReference type="PROSITE" id="PS51352">
    <property type="entry name" value="THIOREDOXIN_2"/>
    <property type="match status" value="1"/>
</dbReference>
<evidence type="ECO:0000313" key="5">
    <source>
        <dbReference type="EMBL" id="GAA4324881.1"/>
    </source>
</evidence>
<dbReference type="InterPro" id="IPR013766">
    <property type="entry name" value="Thioredoxin_domain"/>
</dbReference>
<dbReference type="PROSITE" id="PS51257">
    <property type="entry name" value="PROKAR_LIPOPROTEIN"/>
    <property type="match status" value="1"/>
</dbReference>
<keyword evidence="3" id="KW-0732">Signal</keyword>
<reference evidence="6" key="1">
    <citation type="journal article" date="2019" name="Int. J. Syst. Evol. Microbiol.">
        <title>The Global Catalogue of Microorganisms (GCM) 10K type strain sequencing project: providing services to taxonomists for standard genome sequencing and annotation.</title>
        <authorList>
            <consortium name="The Broad Institute Genomics Platform"/>
            <consortium name="The Broad Institute Genome Sequencing Center for Infectious Disease"/>
            <person name="Wu L."/>
            <person name="Ma J."/>
        </authorList>
    </citation>
    <scope>NUCLEOTIDE SEQUENCE [LARGE SCALE GENOMIC DNA]</scope>
    <source>
        <strain evidence="6">JCM 17666</strain>
    </source>
</reference>